<dbReference type="AlphaFoldDB" id="A0A396HUV6"/>
<evidence type="ECO:0000313" key="3">
    <source>
        <dbReference type="EMBL" id="RHN56293.1"/>
    </source>
</evidence>
<organism evidence="3 4">
    <name type="scientific">Medicago truncatula</name>
    <name type="common">Barrel medic</name>
    <name type="synonym">Medicago tribuloides</name>
    <dbReference type="NCBI Taxonomy" id="3880"/>
    <lineage>
        <taxon>Eukaryota</taxon>
        <taxon>Viridiplantae</taxon>
        <taxon>Streptophyta</taxon>
        <taxon>Embryophyta</taxon>
        <taxon>Tracheophyta</taxon>
        <taxon>Spermatophyta</taxon>
        <taxon>Magnoliopsida</taxon>
        <taxon>eudicotyledons</taxon>
        <taxon>Gunneridae</taxon>
        <taxon>Pentapetalae</taxon>
        <taxon>rosids</taxon>
        <taxon>fabids</taxon>
        <taxon>Fabales</taxon>
        <taxon>Fabaceae</taxon>
        <taxon>Papilionoideae</taxon>
        <taxon>50 kb inversion clade</taxon>
        <taxon>NPAAA clade</taxon>
        <taxon>Hologalegina</taxon>
        <taxon>IRL clade</taxon>
        <taxon>Trifolieae</taxon>
        <taxon>Medicago</taxon>
    </lineage>
</organism>
<dbReference type="GO" id="GO:0003886">
    <property type="term" value="F:DNA (cytosine-5-)-methyltransferase activity"/>
    <property type="evidence" value="ECO:0007669"/>
    <property type="project" value="UniProtKB-EC"/>
</dbReference>
<dbReference type="InterPro" id="IPR001025">
    <property type="entry name" value="BAH_dom"/>
</dbReference>
<keyword evidence="3" id="KW-0489">Methyltransferase</keyword>
<gene>
    <name evidence="3" type="ORF">MtrunA17_Chr5g0427871</name>
</gene>
<protein>
    <submittedName>
        <fullName evidence="3">Putative DNA (Cytosine-5-)-methyltransferase</fullName>
        <ecNumber evidence="3">2.1.1.37</ecNumber>
    </submittedName>
</protein>
<dbReference type="EMBL" id="PSQE01000005">
    <property type="protein sequence ID" value="RHN56293.1"/>
    <property type="molecule type" value="Genomic_DNA"/>
</dbReference>
<accession>A0A396HUV6</accession>
<evidence type="ECO:0000256" key="1">
    <source>
        <dbReference type="SAM" id="MobiDB-lite"/>
    </source>
</evidence>
<sequence>MDNDKSVVASSIGEKKPKSETVPMNVDGGDDEVSNSKFLRDPILLKEAKLRWPKRYLEKEKKKTRSRSNSDEDEVLQARCHYTEAKVDGGVIYKLYDDAHVKGEKDDYHFICKIMEMFEAVDGELYFTAQWYYRSNDTTTRKSH</sequence>
<dbReference type="Proteomes" id="UP000265566">
    <property type="component" value="Chromosome 5"/>
</dbReference>
<dbReference type="EC" id="2.1.1.37" evidence="3"/>
<dbReference type="Gramene" id="rna31669">
    <property type="protein sequence ID" value="RHN56293.1"/>
    <property type="gene ID" value="gene31669"/>
</dbReference>
<dbReference type="PANTHER" id="PTHR10629:SF50">
    <property type="entry name" value="DNA (CYTOSINE-5)-METHYLTRANSFERASE CMT3"/>
    <property type="match status" value="1"/>
</dbReference>
<feature type="domain" description="BAH" evidence="2">
    <location>
        <begin position="91"/>
        <end position="144"/>
    </location>
</feature>
<dbReference type="Gene3D" id="2.30.30.490">
    <property type="match status" value="1"/>
</dbReference>
<feature type="region of interest" description="Disordered" evidence="1">
    <location>
        <begin position="1"/>
        <end position="33"/>
    </location>
</feature>
<proteinExistence type="predicted"/>
<evidence type="ECO:0000313" key="4">
    <source>
        <dbReference type="Proteomes" id="UP000265566"/>
    </source>
</evidence>
<dbReference type="PROSITE" id="PS51038">
    <property type="entry name" value="BAH"/>
    <property type="match status" value="1"/>
</dbReference>
<dbReference type="GO" id="GO:0032259">
    <property type="term" value="P:methylation"/>
    <property type="evidence" value="ECO:0007669"/>
    <property type="project" value="UniProtKB-KW"/>
</dbReference>
<name>A0A396HUV6_MEDTR</name>
<comment type="caution">
    <text evidence="3">The sequence shown here is derived from an EMBL/GenBank/DDBJ whole genome shotgun (WGS) entry which is preliminary data.</text>
</comment>
<dbReference type="InterPro" id="IPR043151">
    <property type="entry name" value="BAH_sf"/>
</dbReference>
<dbReference type="InterPro" id="IPR050390">
    <property type="entry name" value="C5-Methyltransferase"/>
</dbReference>
<dbReference type="PANTHER" id="PTHR10629">
    <property type="entry name" value="CYTOSINE-SPECIFIC METHYLTRANSFERASE"/>
    <property type="match status" value="1"/>
</dbReference>
<keyword evidence="3" id="KW-0808">Transferase</keyword>
<dbReference type="GO" id="GO:0003682">
    <property type="term" value="F:chromatin binding"/>
    <property type="evidence" value="ECO:0007669"/>
    <property type="project" value="InterPro"/>
</dbReference>
<reference evidence="4" key="1">
    <citation type="journal article" date="2018" name="Nat. Plants">
        <title>Whole-genome landscape of Medicago truncatula symbiotic genes.</title>
        <authorList>
            <person name="Pecrix Y."/>
            <person name="Staton S.E."/>
            <person name="Sallet E."/>
            <person name="Lelandais-Briere C."/>
            <person name="Moreau S."/>
            <person name="Carrere S."/>
            <person name="Blein T."/>
            <person name="Jardinaud M.F."/>
            <person name="Latrasse D."/>
            <person name="Zouine M."/>
            <person name="Zahm M."/>
            <person name="Kreplak J."/>
            <person name="Mayjonade B."/>
            <person name="Satge C."/>
            <person name="Perez M."/>
            <person name="Cauet S."/>
            <person name="Marande W."/>
            <person name="Chantry-Darmon C."/>
            <person name="Lopez-Roques C."/>
            <person name="Bouchez O."/>
            <person name="Berard A."/>
            <person name="Debelle F."/>
            <person name="Munos S."/>
            <person name="Bendahmane A."/>
            <person name="Berges H."/>
            <person name="Niebel A."/>
            <person name="Buitink J."/>
            <person name="Frugier F."/>
            <person name="Benhamed M."/>
            <person name="Crespi M."/>
            <person name="Gouzy J."/>
            <person name="Gamas P."/>
        </authorList>
    </citation>
    <scope>NUCLEOTIDE SEQUENCE [LARGE SCALE GENOMIC DNA]</scope>
    <source>
        <strain evidence="4">cv. Jemalong A17</strain>
    </source>
</reference>
<evidence type="ECO:0000259" key="2">
    <source>
        <dbReference type="PROSITE" id="PS51038"/>
    </source>
</evidence>